<dbReference type="GO" id="GO:0008495">
    <property type="term" value="F:protoheme IX farnesyltransferase activity"/>
    <property type="evidence" value="ECO:0007669"/>
    <property type="project" value="InterPro"/>
</dbReference>
<keyword evidence="7" id="KW-0809">Transit peptide</keyword>
<dbReference type="InterPro" id="IPR000537">
    <property type="entry name" value="UbiA_prenyltransferase"/>
</dbReference>
<dbReference type="NCBIfam" id="TIGR01473">
    <property type="entry name" value="cyoE_ctaB"/>
    <property type="match status" value="1"/>
</dbReference>
<evidence type="ECO:0000256" key="7">
    <source>
        <dbReference type="ARBA" id="ARBA00022946"/>
    </source>
</evidence>
<dbReference type="Proteomes" id="UP000054342">
    <property type="component" value="Unassembled WGS sequence"/>
</dbReference>
<accession>A0A0D2BFD4</accession>
<evidence type="ECO:0000256" key="5">
    <source>
        <dbReference type="ARBA" id="ARBA00022679"/>
    </source>
</evidence>
<evidence type="ECO:0000256" key="14">
    <source>
        <dbReference type="SAM" id="Phobius"/>
    </source>
</evidence>
<evidence type="ECO:0000256" key="8">
    <source>
        <dbReference type="ARBA" id="ARBA00022989"/>
    </source>
</evidence>
<feature type="transmembrane region" description="Helical" evidence="14">
    <location>
        <begin position="351"/>
        <end position="370"/>
    </location>
</feature>
<dbReference type="OrthoDB" id="5211at2759"/>
<evidence type="ECO:0000256" key="13">
    <source>
        <dbReference type="SAM" id="MobiDB-lite"/>
    </source>
</evidence>
<dbReference type="Gene3D" id="1.10.357.140">
    <property type="entry name" value="UbiA prenyltransferase"/>
    <property type="match status" value="1"/>
</dbReference>
<dbReference type="PANTHER" id="PTHR43448">
    <property type="entry name" value="PROTOHEME IX FARNESYLTRANSFERASE, MITOCHONDRIAL"/>
    <property type="match status" value="1"/>
</dbReference>
<feature type="transmembrane region" description="Helical" evidence="14">
    <location>
        <begin position="296"/>
        <end position="316"/>
    </location>
</feature>
<protein>
    <recommendedName>
        <fullName evidence="4">Protoheme IX farnesyltransferase, mitochondrial</fullName>
    </recommendedName>
    <alternativeName>
        <fullName evidence="12">Heme O synthase</fullName>
    </alternativeName>
</protein>
<evidence type="ECO:0000256" key="3">
    <source>
        <dbReference type="ARBA" id="ARBA00005985"/>
    </source>
</evidence>
<dbReference type="InterPro" id="IPR006369">
    <property type="entry name" value="Protohaem_IX_farnesylTrfase"/>
</dbReference>
<feature type="transmembrane region" description="Helical" evidence="14">
    <location>
        <begin position="252"/>
        <end position="275"/>
    </location>
</feature>
<evidence type="ECO:0000256" key="11">
    <source>
        <dbReference type="ARBA" id="ARBA00023136"/>
    </source>
</evidence>
<evidence type="ECO:0000256" key="4">
    <source>
        <dbReference type="ARBA" id="ARBA00016335"/>
    </source>
</evidence>
<gene>
    <name evidence="15" type="ORF">PV05_09683</name>
</gene>
<feature type="transmembrane region" description="Helical" evidence="14">
    <location>
        <begin position="215"/>
        <end position="232"/>
    </location>
</feature>
<organism evidence="15 16">
    <name type="scientific">Exophiala xenobiotica</name>
    <dbReference type="NCBI Taxonomy" id="348802"/>
    <lineage>
        <taxon>Eukaryota</taxon>
        <taxon>Fungi</taxon>
        <taxon>Dikarya</taxon>
        <taxon>Ascomycota</taxon>
        <taxon>Pezizomycotina</taxon>
        <taxon>Eurotiomycetes</taxon>
        <taxon>Chaetothyriomycetidae</taxon>
        <taxon>Chaetothyriales</taxon>
        <taxon>Herpotrichiellaceae</taxon>
        <taxon>Exophiala</taxon>
    </lineage>
</organism>
<evidence type="ECO:0000256" key="2">
    <source>
        <dbReference type="ARBA" id="ARBA00004225"/>
    </source>
</evidence>
<dbReference type="RefSeq" id="XP_013311490.1">
    <property type="nucleotide sequence ID" value="XM_013456036.1"/>
</dbReference>
<feature type="transmembrane region" description="Helical" evidence="14">
    <location>
        <begin position="322"/>
        <end position="339"/>
    </location>
</feature>
<dbReference type="GO" id="GO:0006784">
    <property type="term" value="P:heme A biosynthetic process"/>
    <property type="evidence" value="ECO:0007669"/>
    <property type="project" value="TreeGrafter"/>
</dbReference>
<dbReference type="PROSITE" id="PS00943">
    <property type="entry name" value="UBIA"/>
    <property type="match status" value="1"/>
</dbReference>
<comment type="similarity">
    <text evidence="3">Belongs to the UbiA prenyltransferase family.</text>
</comment>
<proteinExistence type="inferred from homology"/>
<dbReference type="InterPro" id="IPR044878">
    <property type="entry name" value="UbiA_sf"/>
</dbReference>
<keyword evidence="16" id="KW-1185">Reference proteome</keyword>
<dbReference type="Pfam" id="PF01040">
    <property type="entry name" value="UbiA"/>
    <property type="match status" value="1"/>
</dbReference>
<keyword evidence="9" id="KW-0496">Mitochondrion</keyword>
<dbReference type="GO" id="GO:0031966">
    <property type="term" value="C:mitochondrial membrane"/>
    <property type="evidence" value="ECO:0007669"/>
    <property type="project" value="UniProtKB-SubCell"/>
</dbReference>
<name>A0A0D2BFD4_9EURO</name>
<feature type="compositionally biased region" description="Polar residues" evidence="13">
    <location>
        <begin position="129"/>
        <end position="142"/>
    </location>
</feature>
<keyword evidence="6 14" id="KW-0812">Transmembrane</keyword>
<keyword evidence="11 14" id="KW-0472">Membrane</keyword>
<dbReference type="HAMAP" id="MF_00154">
    <property type="entry name" value="CyoE_CtaB"/>
    <property type="match status" value="1"/>
</dbReference>
<evidence type="ECO:0000313" key="15">
    <source>
        <dbReference type="EMBL" id="KIW50906.1"/>
    </source>
</evidence>
<comment type="subcellular location">
    <subcellularLocation>
        <location evidence="2">Mitochondrion membrane</location>
        <topology evidence="2">Multi-pass membrane protein</topology>
    </subcellularLocation>
</comment>
<evidence type="ECO:0000256" key="6">
    <source>
        <dbReference type="ARBA" id="ARBA00022692"/>
    </source>
</evidence>
<evidence type="ECO:0000313" key="16">
    <source>
        <dbReference type="Proteomes" id="UP000054342"/>
    </source>
</evidence>
<keyword evidence="10" id="KW-0350">Heme biosynthesis</keyword>
<feature type="transmembrane region" description="Helical" evidence="14">
    <location>
        <begin position="443"/>
        <end position="473"/>
    </location>
</feature>
<sequence>MAAPAVSRLSSNALCSACLARTFRQSSTSGNLLRWSSYGKRKLHAAPLIATASSRNSVGNSQSFVRDYFSANDSLDRGWVKSGLLAAMRTAAEPQQSKKNLSRKDNILRAEEAYDQLSSDHKRAIAETSGAQEVSPTVQGVETVQPIPGIQSDETILPHRRRKRRKSNDPSSTGPEESLPLDASSQLTTAAASMPASATFRRRMATYLSLSKPRLSFLILLTTTSAYSLYPLPELLSSTASSVETSFSTSTLTLLFLTSGTFLSCACANTLNMLFEPKFDALMTRTRNRPLVRNLVSKRSAALFALVCGASGLLLLGYGTNPTVAGLSALNIFLYAGVYTPMKRLSAANTWVGAIVGGIPPLMGWCAAAGEAATSEHHSWRDMLLSEDSIGGWALAALLFAWQFPHFMSLSHTIREDYRNAGHKMLAWTNPARNARVALRYSFAMFPICGLLYWGGYVNSGFLAISTVCNVWMTREAVRFWRKQGAGGSARGLFWASVWQLPLVLVGALVCKKGLWDGFLESEPAASIYDEPEIELDGNTLGMDSAQAPKHLKIATEVNPAMLGFKRPT</sequence>
<feature type="transmembrane region" description="Helical" evidence="14">
    <location>
        <begin position="390"/>
        <end position="410"/>
    </location>
</feature>
<dbReference type="CDD" id="cd13957">
    <property type="entry name" value="PT_UbiA_Cox10"/>
    <property type="match status" value="1"/>
</dbReference>
<dbReference type="GeneID" id="25331591"/>
<evidence type="ECO:0000256" key="10">
    <source>
        <dbReference type="ARBA" id="ARBA00023133"/>
    </source>
</evidence>
<comment type="function">
    <text evidence="1">Converts protoheme IX and farnesyl diphosphate to heme O.</text>
</comment>
<dbReference type="FunFam" id="1.10.357.140:FF:000004">
    <property type="entry name" value="Protoheme IX farnesyltransferase, mitochondrial"/>
    <property type="match status" value="1"/>
</dbReference>
<reference evidence="15 16" key="1">
    <citation type="submission" date="2015-01" db="EMBL/GenBank/DDBJ databases">
        <title>The Genome Sequence of Exophiala xenobiotica CBS118157.</title>
        <authorList>
            <consortium name="The Broad Institute Genomics Platform"/>
            <person name="Cuomo C."/>
            <person name="de Hoog S."/>
            <person name="Gorbushina A."/>
            <person name="Stielow B."/>
            <person name="Teixiera M."/>
            <person name="Abouelleil A."/>
            <person name="Chapman S.B."/>
            <person name="Priest M."/>
            <person name="Young S.K."/>
            <person name="Wortman J."/>
            <person name="Nusbaum C."/>
            <person name="Birren B."/>
        </authorList>
    </citation>
    <scope>NUCLEOTIDE SEQUENCE [LARGE SCALE GENOMIC DNA]</scope>
    <source>
        <strain evidence="15 16">CBS 118157</strain>
    </source>
</reference>
<dbReference type="STRING" id="348802.A0A0D2BFD4"/>
<evidence type="ECO:0000256" key="12">
    <source>
        <dbReference type="ARBA" id="ARBA00030253"/>
    </source>
</evidence>
<evidence type="ECO:0000256" key="9">
    <source>
        <dbReference type="ARBA" id="ARBA00023128"/>
    </source>
</evidence>
<feature type="region of interest" description="Disordered" evidence="13">
    <location>
        <begin position="119"/>
        <end position="187"/>
    </location>
</feature>
<dbReference type="AlphaFoldDB" id="A0A0D2BFD4"/>
<dbReference type="InterPro" id="IPR030470">
    <property type="entry name" value="UbiA_prenylTrfase_CS"/>
</dbReference>
<dbReference type="HOGENOM" id="CLU_029631_2_0_1"/>
<keyword evidence="8 14" id="KW-1133">Transmembrane helix</keyword>
<keyword evidence="5 15" id="KW-0808">Transferase</keyword>
<dbReference type="EMBL" id="KN847322">
    <property type="protein sequence ID" value="KIW50906.1"/>
    <property type="molecule type" value="Genomic_DNA"/>
</dbReference>
<dbReference type="PANTHER" id="PTHR43448:SF2">
    <property type="entry name" value="PROTOHEME IX FARNESYLTRANSFERASE, MITOCHONDRIAL"/>
    <property type="match status" value="1"/>
</dbReference>
<evidence type="ECO:0000256" key="1">
    <source>
        <dbReference type="ARBA" id="ARBA00004013"/>
    </source>
</evidence>